<dbReference type="Pfam" id="PF13076">
    <property type="entry name" value="Fur_reg_FbpA"/>
    <property type="match status" value="1"/>
</dbReference>
<dbReference type="InterPro" id="IPR025072">
    <property type="entry name" value="Fur_reg_FbpA"/>
</dbReference>
<evidence type="ECO:0000313" key="1">
    <source>
        <dbReference type="EMBL" id="QAS52027.1"/>
    </source>
</evidence>
<proteinExistence type="predicted"/>
<reference evidence="1 2" key="1">
    <citation type="submission" date="2018-01" db="EMBL/GenBank/DDBJ databases">
        <title>The whole genome sequencing and assembly of Halobacillus litoralis ERB031 strain.</title>
        <authorList>
            <person name="Lee S.-J."/>
            <person name="Park M.-K."/>
            <person name="Kim J.-Y."/>
            <person name="Lee Y.-J."/>
            <person name="Yi H."/>
            <person name="Bahn Y.-S."/>
            <person name="Kim J.F."/>
            <person name="Lee D.-W."/>
        </authorList>
    </citation>
    <scope>NUCLEOTIDE SEQUENCE [LARGE SCALE GENOMIC DNA]</scope>
    <source>
        <strain evidence="1 2">ERB 031</strain>
    </source>
</reference>
<gene>
    <name evidence="1" type="ORF">HLI_07225</name>
</gene>
<protein>
    <submittedName>
        <fullName evidence="1">Fur-regulated basic protein FbpA</fullName>
    </submittedName>
</protein>
<name>A0A410MBE8_9BACI</name>
<sequence length="51" mass="6051">MKNHLRIAVESMKEHYIKKLIDSGMYHHSDKALHSLTLTELETLVERIHRP</sequence>
<dbReference type="KEGG" id="hli:HLI_07225"/>
<dbReference type="Proteomes" id="UP000287756">
    <property type="component" value="Chromosome"/>
</dbReference>
<dbReference type="OrthoDB" id="2974077at2"/>
<dbReference type="RefSeq" id="WP_128524249.1">
    <property type="nucleotide sequence ID" value="NZ_CANLVY010000002.1"/>
</dbReference>
<dbReference type="EMBL" id="CP026118">
    <property type="protein sequence ID" value="QAS52027.1"/>
    <property type="molecule type" value="Genomic_DNA"/>
</dbReference>
<evidence type="ECO:0000313" key="2">
    <source>
        <dbReference type="Proteomes" id="UP000287756"/>
    </source>
</evidence>
<organism evidence="1 2">
    <name type="scientific">Halobacillus litoralis</name>
    <dbReference type="NCBI Taxonomy" id="45668"/>
    <lineage>
        <taxon>Bacteria</taxon>
        <taxon>Bacillati</taxon>
        <taxon>Bacillota</taxon>
        <taxon>Bacilli</taxon>
        <taxon>Bacillales</taxon>
        <taxon>Bacillaceae</taxon>
        <taxon>Halobacillus</taxon>
    </lineage>
</organism>
<accession>A0A410MBE8</accession>
<dbReference type="AlphaFoldDB" id="A0A410MBE8"/>